<comment type="subcellular location">
    <subcellularLocation>
        <location evidence="1">Cell outer membrane</location>
        <topology evidence="1">Multi-pass membrane protein</topology>
    </subcellularLocation>
</comment>
<dbReference type="InterPro" id="IPR012910">
    <property type="entry name" value="Plug_dom"/>
</dbReference>
<keyword evidence="7" id="KW-0732">Signal</keyword>
<dbReference type="SUPFAM" id="SSF49464">
    <property type="entry name" value="Carboxypeptidase regulatory domain-like"/>
    <property type="match status" value="1"/>
</dbReference>
<dbReference type="SUPFAM" id="SSF56935">
    <property type="entry name" value="Porins"/>
    <property type="match status" value="1"/>
</dbReference>
<dbReference type="PANTHER" id="PTHR30069:SF57">
    <property type="entry name" value="TONB-DEPENDENT RECEPTOR"/>
    <property type="match status" value="1"/>
</dbReference>
<gene>
    <name evidence="9" type="ORF">ACFOOI_14970</name>
</gene>
<evidence type="ECO:0000256" key="4">
    <source>
        <dbReference type="ARBA" id="ARBA00022692"/>
    </source>
</evidence>
<dbReference type="InterPro" id="IPR037066">
    <property type="entry name" value="Plug_dom_sf"/>
</dbReference>
<feature type="chain" id="PRO_5047106453" evidence="7">
    <location>
        <begin position="19"/>
        <end position="810"/>
    </location>
</feature>
<evidence type="ECO:0000256" key="6">
    <source>
        <dbReference type="ARBA" id="ARBA00023237"/>
    </source>
</evidence>
<evidence type="ECO:0000256" key="7">
    <source>
        <dbReference type="SAM" id="SignalP"/>
    </source>
</evidence>
<dbReference type="PANTHER" id="PTHR30069">
    <property type="entry name" value="TONB-DEPENDENT OUTER MEMBRANE RECEPTOR"/>
    <property type="match status" value="1"/>
</dbReference>
<keyword evidence="5" id="KW-0472">Membrane</keyword>
<accession>A0ABV7Z183</accession>
<dbReference type="Gene3D" id="2.60.40.1120">
    <property type="entry name" value="Carboxypeptidase-like, regulatory domain"/>
    <property type="match status" value="1"/>
</dbReference>
<keyword evidence="3" id="KW-1134">Transmembrane beta strand</keyword>
<keyword evidence="6" id="KW-0998">Cell outer membrane</keyword>
<evidence type="ECO:0000256" key="2">
    <source>
        <dbReference type="ARBA" id="ARBA00022448"/>
    </source>
</evidence>
<sequence length="810" mass="89571">MRKQILFLCLLISNISFGQNKGTIYGTVKDKNTEEPLIGAIISANDGKYLTSVDIDGKYSLDLPVGVYNLKATYIGYKEQIKYNVTLTSGNALSVSFGLSLDIATLDEVSVTQTKTKSALASDVITPLSVQTLTSEEIRSNPGGNFDVSKVVQALPGVAGTTGGGGFRNDIILRGGGPNENVYYLDNIEIPILNHFTTQGSAGGPAGIINISFIEDIKLSTSAFDSKFDNSLSGIFEFKQKEGNSEKLQGNVRLSASEFAATLDGPAGPKTTYLVSARRSYLAFLFTLLDLPIRPDYWDFQTKISHKLGKKTSLDIIGLSGIDLFKFAVPKDATPESVYILRSNNYISQWNYTAGATLKHRLNNGLLSLSLSRNHFNNELEKFEDNTIKDPETLNFQSVSNEIENKLRLNIKKSANGFSYSYGGMLQQVTYNNNFFAIIRPELKDANGNVTQPQVKTAFDTDLSFLKYGLYAQAGKTFANQMSLSAGIRTDMNSFTTTGNNPLRTLSPRISASVPFGDKWRLNATWGSYYKIPIYTVLGFKDQNGAFANKDNSYIHNFHYATGIEFLPKNDLRFTVEGYIKEYNNYPVSVFENISLANLGGGFGAIGNEKVVSAGKGRSVGVEFFMQQKLVKRQFVTLSYSYVRSKFGGVNTELLPSAWDYKHLLSFIYGYKFGKNWELGAKYRFAGGAPYSPFDLAASQQNYLTLGTGIFDNSRLNTQRLKPFSQLDIRIDKKWNYKNWSLDLFFDIQNITSAKNQSIPNFTFKRNADNTGFATTDGKALMQNGSNAIPLILDQASGIVTPSIGFVVEF</sequence>
<feature type="domain" description="TonB-dependent receptor plug" evidence="8">
    <location>
        <begin position="126"/>
        <end position="229"/>
    </location>
</feature>
<organism evidence="9 10">
    <name type="scientific">Lacihabitans lacunae</name>
    <dbReference type="NCBI Taxonomy" id="1028214"/>
    <lineage>
        <taxon>Bacteria</taxon>
        <taxon>Pseudomonadati</taxon>
        <taxon>Bacteroidota</taxon>
        <taxon>Cytophagia</taxon>
        <taxon>Cytophagales</taxon>
        <taxon>Leadbetterellaceae</taxon>
        <taxon>Lacihabitans</taxon>
    </lineage>
</organism>
<dbReference type="Pfam" id="PF07715">
    <property type="entry name" value="Plug"/>
    <property type="match status" value="1"/>
</dbReference>
<comment type="caution">
    <text evidence="9">The sequence shown here is derived from an EMBL/GenBank/DDBJ whole genome shotgun (WGS) entry which is preliminary data.</text>
</comment>
<evidence type="ECO:0000256" key="1">
    <source>
        <dbReference type="ARBA" id="ARBA00004571"/>
    </source>
</evidence>
<evidence type="ECO:0000259" key="8">
    <source>
        <dbReference type="Pfam" id="PF07715"/>
    </source>
</evidence>
<evidence type="ECO:0000256" key="5">
    <source>
        <dbReference type="ARBA" id="ARBA00023136"/>
    </source>
</evidence>
<dbReference type="Gene3D" id="2.170.130.10">
    <property type="entry name" value="TonB-dependent receptor, plug domain"/>
    <property type="match status" value="1"/>
</dbReference>
<dbReference type="InterPro" id="IPR039426">
    <property type="entry name" value="TonB-dep_rcpt-like"/>
</dbReference>
<name>A0ABV7Z183_9BACT</name>
<feature type="signal peptide" evidence="7">
    <location>
        <begin position="1"/>
        <end position="18"/>
    </location>
</feature>
<proteinExistence type="predicted"/>
<keyword evidence="4" id="KW-0812">Transmembrane</keyword>
<keyword evidence="2" id="KW-0813">Transport</keyword>
<evidence type="ECO:0000256" key="3">
    <source>
        <dbReference type="ARBA" id="ARBA00022452"/>
    </source>
</evidence>
<dbReference type="EMBL" id="JBHRYQ010000001">
    <property type="protein sequence ID" value="MFC3811963.1"/>
    <property type="molecule type" value="Genomic_DNA"/>
</dbReference>
<dbReference type="Gene3D" id="2.40.170.20">
    <property type="entry name" value="TonB-dependent receptor, beta-barrel domain"/>
    <property type="match status" value="1"/>
</dbReference>
<dbReference type="RefSeq" id="WP_379838819.1">
    <property type="nucleotide sequence ID" value="NZ_JBHRYQ010000001.1"/>
</dbReference>
<dbReference type="Proteomes" id="UP001595616">
    <property type="component" value="Unassembled WGS sequence"/>
</dbReference>
<keyword evidence="10" id="KW-1185">Reference proteome</keyword>
<dbReference type="InterPro" id="IPR036942">
    <property type="entry name" value="Beta-barrel_TonB_sf"/>
</dbReference>
<protein>
    <submittedName>
        <fullName evidence="9">Carboxypeptidase-like regulatory domain-containing protein</fullName>
    </submittedName>
</protein>
<evidence type="ECO:0000313" key="10">
    <source>
        <dbReference type="Proteomes" id="UP001595616"/>
    </source>
</evidence>
<dbReference type="InterPro" id="IPR008969">
    <property type="entry name" value="CarboxyPept-like_regulatory"/>
</dbReference>
<dbReference type="Pfam" id="PF13715">
    <property type="entry name" value="CarbopepD_reg_2"/>
    <property type="match status" value="1"/>
</dbReference>
<evidence type="ECO:0000313" key="9">
    <source>
        <dbReference type="EMBL" id="MFC3811963.1"/>
    </source>
</evidence>
<reference evidence="10" key="1">
    <citation type="journal article" date="2019" name="Int. J. Syst. Evol. Microbiol.">
        <title>The Global Catalogue of Microorganisms (GCM) 10K type strain sequencing project: providing services to taxonomists for standard genome sequencing and annotation.</title>
        <authorList>
            <consortium name="The Broad Institute Genomics Platform"/>
            <consortium name="The Broad Institute Genome Sequencing Center for Infectious Disease"/>
            <person name="Wu L."/>
            <person name="Ma J."/>
        </authorList>
    </citation>
    <scope>NUCLEOTIDE SEQUENCE [LARGE SCALE GENOMIC DNA]</scope>
    <source>
        <strain evidence="10">CECT 7956</strain>
    </source>
</reference>